<evidence type="ECO:0000313" key="1">
    <source>
        <dbReference type="EMBL" id="KAK6187533.1"/>
    </source>
</evidence>
<accession>A0AAN8K845</accession>
<evidence type="ECO:0000313" key="2">
    <source>
        <dbReference type="Proteomes" id="UP001347796"/>
    </source>
</evidence>
<dbReference type="EMBL" id="JAZGQO010000004">
    <property type="protein sequence ID" value="KAK6187533.1"/>
    <property type="molecule type" value="Genomic_DNA"/>
</dbReference>
<protein>
    <submittedName>
        <fullName evidence="1">Uncharacterized protein</fullName>
    </submittedName>
</protein>
<dbReference type="AlphaFoldDB" id="A0AAN8K845"/>
<gene>
    <name evidence="1" type="ORF">SNE40_005535</name>
</gene>
<reference evidence="1 2" key="1">
    <citation type="submission" date="2024-01" db="EMBL/GenBank/DDBJ databases">
        <title>The genome of the rayed Mediterranean limpet Patella caerulea (Linnaeus, 1758).</title>
        <authorList>
            <person name="Anh-Thu Weber A."/>
            <person name="Halstead-Nussloch G."/>
        </authorList>
    </citation>
    <scope>NUCLEOTIDE SEQUENCE [LARGE SCALE GENOMIC DNA]</scope>
    <source>
        <strain evidence="1">AATW-2023a</strain>
        <tissue evidence="1">Whole specimen</tissue>
    </source>
</reference>
<dbReference type="Proteomes" id="UP001347796">
    <property type="component" value="Unassembled WGS sequence"/>
</dbReference>
<name>A0AAN8K845_PATCE</name>
<comment type="caution">
    <text evidence="1">The sequence shown here is derived from an EMBL/GenBank/DDBJ whole genome shotgun (WGS) entry which is preliminary data.</text>
</comment>
<keyword evidence="2" id="KW-1185">Reference proteome</keyword>
<proteinExistence type="predicted"/>
<organism evidence="1 2">
    <name type="scientific">Patella caerulea</name>
    <name type="common">Rayed Mediterranean limpet</name>
    <dbReference type="NCBI Taxonomy" id="87958"/>
    <lineage>
        <taxon>Eukaryota</taxon>
        <taxon>Metazoa</taxon>
        <taxon>Spiralia</taxon>
        <taxon>Lophotrochozoa</taxon>
        <taxon>Mollusca</taxon>
        <taxon>Gastropoda</taxon>
        <taxon>Patellogastropoda</taxon>
        <taxon>Patelloidea</taxon>
        <taxon>Patellidae</taxon>
        <taxon>Patella</taxon>
    </lineage>
</organism>
<sequence>MELYRQAQLICESNNNITLEMIALFLPVKLVGVLKNSQINLKVLLLWTGYLGDYTKTLDGWVLAFASKVRGCIGEFPNEIKGVIIMTGHPGGYTKMLDEWVGFMNILRRMSLIKENFNFTNYCSFSDINNSTSDSSKY</sequence>